<gene>
    <name evidence="1" type="ORF">GIB67_039665</name>
</gene>
<proteinExistence type="predicted"/>
<dbReference type="PANTHER" id="PTHR33265:SF6">
    <property type="entry name" value="OS01G0930500 PROTEIN"/>
    <property type="match status" value="1"/>
</dbReference>
<name>A0A7J7LSJ3_9MAGN</name>
<accession>A0A7J7LSJ3</accession>
<comment type="caution">
    <text evidence="1">The sequence shown here is derived from an EMBL/GenBank/DDBJ whole genome shotgun (WGS) entry which is preliminary data.</text>
</comment>
<sequence length="199" mass="23184">MEIYSPIIAKRLWNFLKVYFMMRKGLNSKRRFVIDVNSLMKKSNLLMKTIKICMPRRHSRNVIHGGFGLQQYDFSCSNSPPGFFHVANHKHRYFPCINSQDDHEEVGESSAVIPLPKNFQSSPEYLQEFQFGMPNLAPGEKLSQPVSSFSVRVSNYSSEDENVSGNRQVDDNAKEFIRMFYEQLRLQNRTQLIQYQGIC</sequence>
<evidence type="ECO:0000313" key="2">
    <source>
        <dbReference type="Proteomes" id="UP000541444"/>
    </source>
</evidence>
<dbReference type="Proteomes" id="UP000541444">
    <property type="component" value="Unassembled WGS sequence"/>
</dbReference>
<dbReference type="EMBL" id="JACGCM010002060">
    <property type="protein sequence ID" value="KAF6145502.1"/>
    <property type="molecule type" value="Genomic_DNA"/>
</dbReference>
<dbReference type="InterPro" id="IPR008480">
    <property type="entry name" value="DUF761_pln"/>
</dbReference>
<dbReference type="PANTHER" id="PTHR33265">
    <property type="entry name" value="AVR9/CF-9 RAPIDLY ELICITED PROTEIN-RELATED"/>
    <property type="match status" value="1"/>
</dbReference>
<organism evidence="1 2">
    <name type="scientific">Kingdonia uniflora</name>
    <dbReference type="NCBI Taxonomy" id="39325"/>
    <lineage>
        <taxon>Eukaryota</taxon>
        <taxon>Viridiplantae</taxon>
        <taxon>Streptophyta</taxon>
        <taxon>Embryophyta</taxon>
        <taxon>Tracheophyta</taxon>
        <taxon>Spermatophyta</taxon>
        <taxon>Magnoliopsida</taxon>
        <taxon>Ranunculales</taxon>
        <taxon>Circaeasteraceae</taxon>
        <taxon>Kingdonia</taxon>
    </lineage>
</organism>
<dbReference type="Pfam" id="PF05553">
    <property type="entry name" value="DUF761"/>
    <property type="match status" value="1"/>
</dbReference>
<keyword evidence="2" id="KW-1185">Reference proteome</keyword>
<dbReference type="AlphaFoldDB" id="A0A7J7LSJ3"/>
<dbReference type="OrthoDB" id="1512693at2759"/>
<evidence type="ECO:0000313" key="1">
    <source>
        <dbReference type="EMBL" id="KAF6145502.1"/>
    </source>
</evidence>
<reference evidence="1 2" key="1">
    <citation type="journal article" date="2020" name="IScience">
        <title>Genome Sequencing of the Endangered Kingdonia uniflora (Circaeasteraceae, Ranunculales) Reveals Potential Mechanisms of Evolutionary Specialization.</title>
        <authorList>
            <person name="Sun Y."/>
            <person name="Deng T."/>
            <person name="Zhang A."/>
            <person name="Moore M.J."/>
            <person name="Landis J.B."/>
            <person name="Lin N."/>
            <person name="Zhang H."/>
            <person name="Zhang X."/>
            <person name="Huang J."/>
            <person name="Zhang X."/>
            <person name="Sun H."/>
            <person name="Wang H."/>
        </authorList>
    </citation>
    <scope>NUCLEOTIDE SEQUENCE [LARGE SCALE GENOMIC DNA]</scope>
    <source>
        <strain evidence="1">TB1705</strain>
        <tissue evidence="1">Leaf</tissue>
    </source>
</reference>
<protein>
    <submittedName>
        <fullName evidence="1">Uncharacterized protein</fullName>
    </submittedName>
</protein>